<gene>
    <name evidence="3" type="ORF">HNP60_001219</name>
</gene>
<feature type="domain" description="Aminoglycoside phosphotransferase" evidence="2">
    <location>
        <begin position="47"/>
        <end position="167"/>
    </location>
</feature>
<reference evidence="3 4" key="1">
    <citation type="submission" date="2020-08" db="EMBL/GenBank/DDBJ databases">
        <title>Exploring microbial biodiversity for novel pathways involved in the catabolism of aromatic compounds derived from lignin.</title>
        <authorList>
            <person name="Elkins J."/>
        </authorList>
    </citation>
    <scope>NUCLEOTIDE SEQUENCE [LARGE SCALE GENOMIC DNA]</scope>
    <source>
        <strain evidence="3 4">B1D3A</strain>
    </source>
</reference>
<evidence type="ECO:0000256" key="1">
    <source>
        <dbReference type="SAM" id="MobiDB-lite"/>
    </source>
</evidence>
<sequence>MTDAERADAEGAAEQPLAGGRGTRGVVRVGDTVRRPPRDNAAFARALLRHLEDAAPGIAPAFLGQDAQGRDMLGWIAGDVEPSLRDYDDAAVIAAARLLRRLHDSTRGTALAGESEVACHFDCGPYNAIFRDGLPVAWIDFDMAAPGRAIDDLAYLIWMWSISSQANRAPLAAQCRQVALAVRHYGLAPAERAGLMVAIIGRIDGNIRYWEAALCDLQRVTVSEEKARVMLRWSHDERAHMLRHKTAFAAALEAG</sequence>
<feature type="region of interest" description="Disordered" evidence="1">
    <location>
        <begin position="1"/>
        <end position="32"/>
    </location>
</feature>
<evidence type="ECO:0000259" key="2">
    <source>
        <dbReference type="Pfam" id="PF01636"/>
    </source>
</evidence>
<comment type="caution">
    <text evidence="3">The sequence shown here is derived from an EMBL/GenBank/DDBJ whole genome shotgun (WGS) entry which is preliminary data.</text>
</comment>
<dbReference type="EMBL" id="JACHKA010000001">
    <property type="protein sequence ID" value="MBB5985245.1"/>
    <property type="molecule type" value="Genomic_DNA"/>
</dbReference>
<dbReference type="Pfam" id="PF01636">
    <property type="entry name" value="APH"/>
    <property type="match status" value="1"/>
</dbReference>
<evidence type="ECO:0000313" key="3">
    <source>
        <dbReference type="EMBL" id="MBB5985245.1"/>
    </source>
</evidence>
<keyword evidence="4" id="KW-1185">Reference proteome</keyword>
<evidence type="ECO:0000313" key="4">
    <source>
        <dbReference type="Proteomes" id="UP001138540"/>
    </source>
</evidence>
<dbReference type="RefSeq" id="WP_184151395.1">
    <property type="nucleotide sequence ID" value="NZ_JACHKA010000001.1"/>
</dbReference>
<accession>A0ABR6NDB0</accession>
<proteinExistence type="predicted"/>
<dbReference type="Gene3D" id="3.90.1200.10">
    <property type="match status" value="1"/>
</dbReference>
<dbReference type="InterPro" id="IPR011009">
    <property type="entry name" value="Kinase-like_dom_sf"/>
</dbReference>
<dbReference type="Proteomes" id="UP001138540">
    <property type="component" value="Unassembled WGS sequence"/>
</dbReference>
<protein>
    <recommendedName>
        <fullName evidence="2">Aminoglycoside phosphotransferase domain-containing protein</fullName>
    </recommendedName>
</protein>
<name>A0ABR6NDB0_9SPHN</name>
<dbReference type="SUPFAM" id="SSF56112">
    <property type="entry name" value="Protein kinase-like (PK-like)"/>
    <property type="match status" value="1"/>
</dbReference>
<dbReference type="InterPro" id="IPR002575">
    <property type="entry name" value="Aminoglycoside_PTrfase"/>
</dbReference>
<organism evidence="3 4">
    <name type="scientific">Sphingobium lignivorans</name>
    <dbReference type="NCBI Taxonomy" id="2735886"/>
    <lineage>
        <taxon>Bacteria</taxon>
        <taxon>Pseudomonadati</taxon>
        <taxon>Pseudomonadota</taxon>
        <taxon>Alphaproteobacteria</taxon>
        <taxon>Sphingomonadales</taxon>
        <taxon>Sphingomonadaceae</taxon>
        <taxon>Sphingobium</taxon>
    </lineage>
</organism>